<dbReference type="OrthoDB" id="9795626at2"/>
<dbReference type="InterPro" id="IPR027417">
    <property type="entry name" value="P-loop_NTPase"/>
</dbReference>
<feature type="region of interest" description="Disordered" evidence="5">
    <location>
        <begin position="519"/>
        <end position="559"/>
    </location>
</feature>
<dbReference type="Proteomes" id="UP000237846">
    <property type="component" value="Unassembled WGS sequence"/>
</dbReference>
<comment type="caution">
    <text evidence="7">The sequence shown here is derived from an EMBL/GenBank/DDBJ whole genome shotgun (WGS) entry which is preliminary data.</text>
</comment>
<dbReference type="PANTHER" id="PTHR32114:SF2">
    <property type="entry name" value="ABC TRANSPORTER ABCH.3"/>
    <property type="match status" value="1"/>
</dbReference>
<feature type="coiled-coil region" evidence="4">
    <location>
        <begin position="459"/>
        <end position="486"/>
    </location>
</feature>
<organism evidence="7 8">
    <name type="scientific">Allonocardiopsis opalescens</name>
    <dbReference type="NCBI Taxonomy" id="1144618"/>
    <lineage>
        <taxon>Bacteria</taxon>
        <taxon>Bacillati</taxon>
        <taxon>Actinomycetota</taxon>
        <taxon>Actinomycetes</taxon>
        <taxon>Streptosporangiales</taxon>
        <taxon>Allonocardiopsis</taxon>
    </lineage>
</organism>
<evidence type="ECO:0000256" key="5">
    <source>
        <dbReference type="SAM" id="MobiDB-lite"/>
    </source>
</evidence>
<dbReference type="Pfam" id="PF13476">
    <property type="entry name" value="AAA_23"/>
    <property type="match status" value="1"/>
</dbReference>
<comment type="subunit">
    <text evidence="2">Heterodimer of SbcC and SbcD.</text>
</comment>
<accession>A0A2T0Q026</accession>
<dbReference type="GO" id="GO:0016887">
    <property type="term" value="F:ATP hydrolysis activity"/>
    <property type="evidence" value="ECO:0007669"/>
    <property type="project" value="InterPro"/>
</dbReference>
<feature type="compositionally biased region" description="Basic and acidic residues" evidence="5">
    <location>
        <begin position="525"/>
        <end position="559"/>
    </location>
</feature>
<comment type="similarity">
    <text evidence="1">Belongs to the SMC family. SbcC subfamily.</text>
</comment>
<keyword evidence="7" id="KW-0540">Nuclease</keyword>
<evidence type="ECO:0000256" key="2">
    <source>
        <dbReference type="ARBA" id="ARBA00011322"/>
    </source>
</evidence>
<dbReference type="PANTHER" id="PTHR32114">
    <property type="entry name" value="ABC TRANSPORTER ABCH.3"/>
    <property type="match status" value="1"/>
</dbReference>
<proteinExistence type="inferred from homology"/>
<dbReference type="RefSeq" id="WP_106248956.1">
    <property type="nucleotide sequence ID" value="NZ_PVZC01000006.1"/>
</dbReference>
<evidence type="ECO:0000256" key="1">
    <source>
        <dbReference type="ARBA" id="ARBA00006930"/>
    </source>
</evidence>
<keyword evidence="7" id="KW-0378">Hydrolase</keyword>
<dbReference type="Pfam" id="PF13558">
    <property type="entry name" value="SbcC_Walker_B"/>
    <property type="match status" value="1"/>
</dbReference>
<evidence type="ECO:0000256" key="4">
    <source>
        <dbReference type="SAM" id="Coils"/>
    </source>
</evidence>
<feature type="coiled-coil region" evidence="4">
    <location>
        <begin position="363"/>
        <end position="435"/>
    </location>
</feature>
<protein>
    <recommendedName>
        <fullName evidence="3">Nuclease SbcCD subunit C</fullName>
    </recommendedName>
</protein>
<name>A0A2T0Q026_9ACTN</name>
<keyword evidence="7" id="KW-0269">Exonuclease</keyword>
<evidence type="ECO:0000256" key="3">
    <source>
        <dbReference type="ARBA" id="ARBA00013368"/>
    </source>
</evidence>
<sequence length="994" mass="106244">MRLHRLTVTAFGPFAGTEQVDFDALSDAGLFLIHGQTGAGKTSVLDAVCFALYGRVPGLRDQAKTLRSNHAPPDRAPEAVLEATVRGRRLRVTRSPAWERPKRRGEGTTTEQARVVVEERLPGGWSALTTRLDEAGQLIDHLVGLSLDQFCQVALLPQGEFARFLRSGAEERRRALEKIFATQVFTRAEDWLAEHARVRRRAVERAEDDVRSTVRAVAEQAAADHASAPEELAELHPWSRGLAKAVREAALDAASAAERADAERTRARAALAEGERLLGLRSRHAEAARRRAELAADDGRALLDERLRAAERAAGVVPLLRAADDRGARLEKSRLTARDRLDLVRGLLAEPPPANAPPSEGALAEAERVRRDEAARLEQLRGEAERLEEVTAELSGLTADITGREADRGEALRLLAELPAERDRLRAELAAARAAAEAAPAARAEHDAAERRRAGAVRAERLAAELAEAETAERAATDRAQELRDALLDVRQRRLDGMAAELAGALAAGAPCPVCGSAEHPAPARPRDGAPDAAAERAATERYEAADTERRRAENRTVRLREQHAAARAEAEGREPAAAAEELRLRVEQLRAAARGADDAARLERRLAELDGELDAAREADRAAEAAATRLRARHAHLAAEAERLRARLDAARGADPTLSARVDRLGQEAELIAAALAAVRDWAADEREAEGALAAARAGARAAGFEDLPAARAAALSDAERGELGRRARAHDDELAAVTAELELPELIAAAAAEPPDPAALRSAAETAESGYRRIDRDAVRLVASADRLDELADELAARLDRWRPLARAHAVADGLARLAAGTSGDNQRHMRLSAYVLAARLEQVVAAANERLGHMSGGRYAFRHSLGRAAGDRSRSGGGLGLLVSDAWTGHDRDPATLSGGETFICSLALALGLGDVAAAEAGGTEIATLFVDEGFGSLDEATLDEVMDVLDGLRDGGRAVGIVSHVPDLRGRITTQLHIRKGARGSTVRAG</sequence>
<evidence type="ECO:0000313" key="7">
    <source>
        <dbReference type="EMBL" id="PRX97151.1"/>
    </source>
</evidence>
<dbReference type="InterPro" id="IPR038729">
    <property type="entry name" value="Rad50/SbcC_AAA"/>
</dbReference>
<keyword evidence="4" id="KW-0175">Coiled coil</keyword>
<evidence type="ECO:0000313" key="8">
    <source>
        <dbReference type="Proteomes" id="UP000237846"/>
    </source>
</evidence>
<dbReference type="GO" id="GO:0006302">
    <property type="term" value="P:double-strand break repair"/>
    <property type="evidence" value="ECO:0007669"/>
    <property type="project" value="InterPro"/>
</dbReference>
<feature type="domain" description="Rad50/SbcC-type AAA" evidence="6">
    <location>
        <begin position="5"/>
        <end position="181"/>
    </location>
</feature>
<evidence type="ECO:0000259" key="6">
    <source>
        <dbReference type="Pfam" id="PF13476"/>
    </source>
</evidence>
<dbReference type="SUPFAM" id="SSF52540">
    <property type="entry name" value="P-loop containing nucleoside triphosphate hydrolases"/>
    <property type="match status" value="1"/>
</dbReference>
<keyword evidence="8" id="KW-1185">Reference proteome</keyword>
<dbReference type="EMBL" id="PVZC01000006">
    <property type="protein sequence ID" value="PRX97151.1"/>
    <property type="molecule type" value="Genomic_DNA"/>
</dbReference>
<reference evidence="7 8" key="1">
    <citation type="submission" date="2018-03" db="EMBL/GenBank/DDBJ databases">
        <title>Genomic Encyclopedia of Archaeal and Bacterial Type Strains, Phase II (KMG-II): from individual species to whole genera.</title>
        <authorList>
            <person name="Goeker M."/>
        </authorList>
    </citation>
    <scope>NUCLEOTIDE SEQUENCE [LARGE SCALE GENOMIC DNA]</scope>
    <source>
        <strain evidence="7 8">DSM 45601</strain>
    </source>
</reference>
<dbReference type="AlphaFoldDB" id="A0A2T0Q026"/>
<dbReference type="GO" id="GO:0004527">
    <property type="term" value="F:exonuclease activity"/>
    <property type="evidence" value="ECO:0007669"/>
    <property type="project" value="UniProtKB-KW"/>
</dbReference>
<dbReference type="Gene3D" id="3.40.50.300">
    <property type="entry name" value="P-loop containing nucleotide triphosphate hydrolases"/>
    <property type="match status" value="2"/>
</dbReference>
<gene>
    <name evidence="7" type="ORF">CLV72_106187</name>
</gene>